<evidence type="ECO:0000313" key="1">
    <source>
        <dbReference type="EMBL" id="CEK47250.1"/>
    </source>
</evidence>
<protein>
    <submittedName>
        <fullName evidence="1">Uncharacterized protein</fullName>
    </submittedName>
</protein>
<accession>A0A0B6XVC5</accession>
<feature type="non-terminal residue" evidence="1">
    <location>
        <position position="50"/>
    </location>
</feature>
<organism evidence="1">
    <name type="scientific">Arion vulgaris</name>
    <dbReference type="NCBI Taxonomy" id="1028688"/>
    <lineage>
        <taxon>Eukaryota</taxon>
        <taxon>Metazoa</taxon>
        <taxon>Spiralia</taxon>
        <taxon>Lophotrochozoa</taxon>
        <taxon>Mollusca</taxon>
        <taxon>Gastropoda</taxon>
        <taxon>Heterobranchia</taxon>
        <taxon>Euthyneura</taxon>
        <taxon>Panpulmonata</taxon>
        <taxon>Eupulmonata</taxon>
        <taxon>Stylommatophora</taxon>
        <taxon>Helicina</taxon>
        <taxon>Arionoidea</taxon>
        <taxon>Arionidae</taxon>
        <taxon>Arion</taxon>
    </lineage>
</organism>
<proteinExistence type="predicted"/>
<name>A0A0B6XVC5_9EUPU</name>
<reference evidence="1" key="1">
    <citation type="submission" date="2014-12" db="EMBL/GenBank/DDBJ databases">
        <title>Insight into the proteome of Arion vulgaris.</title>
        <authorList>
            <person name="Aradska J."/>
            <person name="Bulat T."/>
            <person name="Smidak R."/>
            <person name="Sarate P."/>
            <person name="Gangsoo J."/>
            <person name="Sialana F."/>
            <person name="Bilban M."/>
            <person name="Lubec G."/>
        </authorList>
    </citation>
    <scope>NUCLEOTIDE SEQUENCE</scope>
    <source>
        <tissue evidence="1">Skin</tissue>
    </source>
</reference>
<dbReference type="EMBL" id="HACG01000385">
    <property type="protein sequence ID" value="CEK47250.1"/>
    <property type="molecule type" value="Transcribed_RNA"/>
</dbReference>
<dbReference type="AlphaFoldDB" id="A0A0B6XVC5"/>
<gene>
    <name evidence="1" type="primary">ORF885</name>
</gene>
<sequence length="50" mass="6027">MIQRKIQKICNNVRSLTKVLCLFQHYESVSSRAFKQWLLQQITIFTIRKS</sequence>